<sequence>MGNFKIRKPPDQEGLITFLYKNTKKPETWFLKNLKVSHLVFTLAVKAVSNDLFMHCILKFVALSRKL</sequence>
<dbReference type="EMBL" id="FOZZ01000002">
    <property type="protein sequence ID" value="SFS47601.1"/>
    <property type="molecule type" value="Genomic_DNA"/>
</dbReference>
<gene>
    <name evidence="1" type="ORF">SAMN05660206_102129</name>
</gene>
<organism evidence="1 2">
    <name type="scientific">Sphingobacterium wenxiniae</name>
    <dbReference type="NCBI Taxonomy" id="683125"/>
    <lineage>
        <taxon>Bacteria</taxon>
        <taxon>Pseudomonadati</taxon>
        <taxon>Bacteroidota</taxon>
        <taxon>Sphingobacteriia</taxon>
        <taxon>Sphingobacteriales</taxon>
        <taxon>Sphingobacteriaceae</taxon>
        <taxon>Sphingobacterium</taxon>
    </lineage>
</organism>
<reference evidence="1" key="1">
    <citation type="submission" date="2016-10" db="EMBL/GenBank/DDBJ databases">
        <authorList>
            <person name="de Groot N.N."/>
        </authorList>
    </citation>
    <scope>NUCLEOTIDE SEQUENCE [LARGE SCALE GENOMIC DNA]</scope>
    <source>
        <strain evidence="1">DSM 22789</strain>
    </source>
</reference>
<evidence type="ECO:0000313" key="1">
    <source>
        <dbReference type="EMBL" id="SFS47601.1"/>
    </source>
</evidence>
<evidence type="ECO:0000313" key="2">
    <source>
        <dbReference type="Proteomes" id="UP000198785"/>
    </source>
</evidence>
<dbReference type="AlphaFoldDB" id="A0A1I6Q548"/>
<accession>A0A1I6Q548</accession>
<proteinExistence type="predicted"/>
<keyword evidence="2" id="KW-1185">Reference proteome</keyword>
<protein>
    <submittedName>
        <fullName evidence="1">Uncharacterized protein</fullName>
    </submittedName>
</protein>
<name>A0A1I6Q548_9SPHI</name>
<dbReference type="Proteomes" id="UP000198785">
    <property type="component" value="Unassembled WGS sequence"/>
</dbReference>